<evidence type="ECO:0000313" key="4">
    <source>
        <dbReference type="Proteomes" id="UP000198926"/>
    </source>
</evidence>
<accession>A0A1I6LLI9</accession>
<dbReference type="STRING" id="1123755.SAMN05444714_0656"/>
<feature type="compositionally biased region" description="Basic and acidic residues" evidence="1">
    <location>
        <begin position="83"/>
        <end position="93"/>
    </location>
</feature>
<evidence type="ECO:0000313" key="3">
    <source>
        <dbReference type="EMBL" id="SFS04291.1"/>
    </source>
</evidence>
<dbReference type="RefSeq" id="WP_090203921.1">
    <property type="nucleotide sequence ID" value="NZ_FOZM01000001.1"/>
</dbReference>
<dbReference type="EMBL" id="FOZM01000001">
    <property type="protein sequence ID" value="SFS04291.1"/>
    <property type="molecule type" value="Genomic_DNA"/>
</dbReference>
<feature type="transmembrane region" description="Helical" evidence="2">
    <location>
        <begin position="58"/>
        <end position="78"/>
    </location>
</feature>
<feature type="region of interest" description="Disordered" evidence="1">
    <location>
        <begin position="83"/>
        <end position="112"/>
    </location>
</feature>
<sequence length="112" mass="12376">MSDNRKHQPEPRLMRLYLRHCAVGFGLSAVFVALLLYYDIAGLGHLIAGSDVGPMALFLLWFFNGTVFGSVQFAIVVMSQAEPDDRHDNDHKGGGTGAPVFVPARQQKRSKF</sequence>
<keyword evidence="2" id="KW-0472">Membrane</keyword>
<dbReference type="Proteomes" id="UP000198926">
    <property type="component" value="Unassembled WGS sequence"/>
</dbReference>
<organism evidence="3 4">
    <name type="scientific">Yoonia litorea</name>
    <dbReference type="NCBI Taxonomy" id="1123755"/>
    <lineage>
        <taxon>Bacteria</taxon>
        <taxon>Pseudomonadati</taxon>
        <taxon>Pseudomonadota</taxon>
        <taxon>Alphaproteobacteria</taxon>
        <taxon>Rhodobacterales</taxon>
        <taxon>Paracoccaceae</taxon>
        <taxon>Yoonia</taxon>
    </lineage>
</organism>
<dbReference type="OrthoDB" id="8115457at2"/>
<name>A0A1I6LLI9_9RHOB</name>
<proteinExistence type="predicted"/>
<evidence type="ECO:0000256" key="1">
    <source>
        <dbReference type="SAM" id="MobiDB-lite"/>
    </source>
</evidence>
<gene>
    <name evidence="3" type="ORF">SAMN05444714_0656</name>
</gene>
<keyword evidence="2" id="KW-1133">Transmembrane helix</keyword>
<protein>
    <submittedName>
        <fullName evidence="3">Uncharacterized protein</fullName>
    </submittedName>
</protein>
<reference evidence="3 4" key="1">
    <citation type="submission" date="2016-10" db="EMBL/GenBank/DDBJ databases">
        <authorList>
            <person name="de Groot N.N."/>
        </authorList>
    </citation>
    <scope>NUCLEOTIDE SEQUENCE [LARGE SCALE GENOMIC DNA]</scope>
    <source>
        <strain evidence="3 4">DSM 29433</strain>
    </source>
</reference>
<dbReference type="AlphaFoldDB" id="A0A1I6LLI9"/>
<keyword evidence="4" id="KW-1185">Reference proteome</keyword>
<feature type="transmembrane region" description="Helical" evidence="2">
    <location>
        <begin position="21"/>
        <end position="38"/>
    </location>
</feature>
<keyword evidence="2" id="KW-0812">Transmembrane</keyword>
<evidence type="ECO:0000256" key="2">
    <source>
        <dbReference type="SAM" id="Phobius"/>
    </source>
</evidence>